<evidence type="ECO:0000313" key="1">
    <source>
        <dbReference type="EMBL" id="ADY01830.1"/>
    </source>
</evidence>
<organism evidence="1 2">
    <name type="scientific">Vulcanisaeta moutnovskia (strain 768-28)</name>
    <dbReference type="NCBI Taxonomy" id="985053"/>
    <lineage>
        <taxon>Archaea</taxon>
        <taxon>Thermoproteota</taxon>
        <taxon>Thermoprotei</taxon>
        <taxon>Thermoproteales</taxon>
        <taxon>Thermoproteaceae</taxon>
        <taxon>Vulcanisaeta</taxon>
    </lineage>
</organism>
<dbReference type="Proteomes" id="UP000007485">
    <property type="component" value="Chromosome"/>
</dbReference>
<protein>
    <submittedName>
        <fullName evidence="1">Uncharacterized protein</fullName>
    </submittedName>
</protein>
<dbReference type="eggNOG" id="arCOG10867">
    <property type="taxonomic scope" value="Archaea"/>
</dbReference>
<reference evidence="1 2" key="1">
    <citation type="journal article" date="2011" name="J. Bacteriol.">
        <title>Complete genome sequence of 'Vulcanisaeta moutnovskia' strain 768-28, a novel member of the hyperthermophilic crenarchaeal genus vulcanisaeta.</title>
        <authorList>
            <person name="Gumerov V.M."/>
            <person name="Mardanov A.V."/>
            <person name="Beletsky A.V."/>
            <person name="Prokofeva M.I."/>
            <person name="Bonch-Osmolovskaya E.A."/>
            <person name="Ravin N.V."/>
            <person name="Skryabin K.G."/>
        </authorList>
    </citation>
    <scope>NUCLEOTIDE SEQUENCE [LARGE SCALE GENOMIC DNA]</scope>
    <source>
        <strain evidence="1 2">768-28</strain>
    </source>
</reference>
<proteinExistence type="predicted"/>
<dbReference type="HOGENOM" id="CLU_041632_0_0_2"/>
<name>F0QU44_VULM7</name>
<keyword evidence="2" id="KW-1185">Reference proteome</keyword>
<dbReference type="KEGG" id="vmo:VMUT_1626"/>
<evidence type="ECO:0000313" key="2">
    <source>
        <dbReference type="Proteomes" id="UP000007485"/>
    </source>
</evidence>
<dbReference type="AlphaFoldDB" id="F0QU44"/>
<dbReference type="GeneID" id="10290035"/>
<dbReference type="OrthoDB" id="29194at2157"/>
<gene>
    <name evidence="1" type="ordered locus">VMUT_1626</name>
</gene>
<dbReference type="EMBL" id="CP002529">
    <property type="protein sequence ID" value="ADY01830.1"/>
    <property type="molecule type" value="Genomic_DNA"/>
</dbReference>
<sequence>MDYEIKKLINDALTEAYIRINNHDINKTIEGLIKQLRELINNTNFNDNNTNLQNIITTNIEELISMIKDVENKWNHAYKNDVNSTLKESLAGKNRVFVVKGRYGSLFLKIRGKLTSIEIEIKRNKSHSVVTQIYLRGLSTRTLIIPNMLNLSDNEFYDLRLGFRAGDGIIYEGRPAMKTRQLWQLILWSLLYPGEVEVSIKSLGFTKKSVNITWFIYSKTHKETIKNKDIAFQELEKRISSRNMLTLILSDGSIDLKKKNIKMSAGLSNYEKLSKALTPLSNELKIKYQISVKDTGAGIIFWNSNAVILARHIVNNLPNKLKKILNILEEKLNLDKWRKLKALANVSIGRMHGSSQVEIYGIKFNVLLTEKTIQLRTCCGKNVTSTR</sequence>
<accession>F0QU44</accession>
<dbReference type="RefSeq" id="WP_013604992.1">
    <property type="nucleotide sequence ID" value="NC_015151.1"/>
</dbReference>